<evidence type="ECO:0000313" key="8">
    <source>
        <dbReference type="EMBL" id="NMG00760.1"/>
    </source>
</evidence>
<dbReference type="InterPro" id="IPR003593">
    <property type="entry name" value="AAA+_ATPase"/>
</dbReference>
<keyword evidence="5 8" id="KW-0067">ATP-binding</keyword>
<evidence type="ECO:0000256" key="2">
    <source>
        <dbReference type="ARBA" id="ARBA00022448"/>
    </source>
</evidence>
<dbReference type="Gene3D" id="3.40.50.300">
    <property type="entry name" value="P-loop containing nucleotide triphosphate hydrolases"/>
    <property type="match status" value="1"/>
</dbReference>
<evidence type="ECO:0000256" key="6">
    <source>
        <dbReference type="ARBA" id="ARBA00022970"/>
    </source>
</evidence>
<feature type="domain" description="ABC transporter" evidence="7">
    <location>
        <begin position="14"/>
        <end position="246"/>
    </location>
</feature>
<keyword evidence="4" id="KW-0547">Nucleotide-binding</keyword>
<evidence type="ECO:0000256" key="4">
    <source>
        <dbReference type="ARBA" id="ARBA00022741"/>
    </source>
</evidence>
<dbReference type="Proteomes" id="UP000634522">
    <property type="component" value="Unassembled WGS sequence"/>
</dbReference>
<dbReference type="InterPro" id="IPR052156">
    <property type="entry name" value="BCAA_Transport_ATP-bd_LivF"/>
</dbReference>
<keyword evidence="2" id="KW-0813">Transport</keyword>
<evidence type="ECO:0000256" key="1">
    <source>
        <dbReference type="ARBA" id="ARBA00005417"/>
    </source>
</evidence>
<evidence type="ECO:0000313" key="9">
    <source>
        <dbReference type="Proteomes" id="UP000634522"/>
    </source>
</evidence>
<dbReference type="PANTHER" id="PTHR43820:SF4">
    <property type="entry name" value="HIGH-AFFINITY BRANCHED-CHAIN AMINO ACID TRANSPORT ATP-BINDING PROTEIN LIVF"/>
    <property type="match status" value="1"/>
</dbReference>
<organism evidence="8 9">
    <name type="scientific">Aromatoleum toluolicum</name>
    <dbReference type="NCBI Taxonomy" id="90060"/>
    <lineage>
        <taxon>Bacteria</taxon>
        <taxon>Pseudomonadati</taxon>
        <taxon>Pseudomonadota</taxon>
        <taxon>Betaproteobacteria</taxon>
        <taxon>Rhodocyclales</taxon>
        <taxon>Rhodocyclaceae</taxon>
        <taxon>Aromatoleum</taxon>
    </lineage>
</organism>
<dbReference type="PANTHER" id="PTHR43820">
    <property type="entry name" value="HIGH-AFFINITY BRANCHED-CHAIN AMINO ACID TRANSPORT ATP-BINDING PROTEIN LIVF"/>
    <property type="match status" value="1"/>
</dbReference>
<protein>
    <submittedName>
        <fullName evidence="8">ATP-binding cassette domain-containing protein</fullName>
    </submittedName>
</protein>
<dbReference type="SUPFAM" id="SSF52540">
    <property type="entry name" value="P-loop containing nucleoside triphosphate hydrolases"/>
    <property type="match status" value="1"/>
</dbReference>
<reference evidence="8 9" key="1">
    <citation type="submission" date="2019-12" db="EMBL/GenBank/DDBJ databases">
        <title>Comparative genomics gives insights into the taxonomy of the Azoarcus-Aromatoleum group and reveals separate origins of nif in the plant-associated Azoarcus and non-plant-associated Aromatoleum sub-groups.</title>
        <authorList>
            <person name="Lafos M."/>
            <person name="Maluk M."/>
            <person name="Batista M."/>
            <person name="Junghare M."/>
            <person name="Carmona M."/>
            <person name="Faoro H."/>
            <person name="Cruz L.M."/>
            <person name="Battistoni F."/>
            <person name="De Souza E."/>
            <person name="Pedrosa F."/>
            <person name="Chen W.-M."/>
            <person name="Poole P.S."/>
            <person name="Dixon R.A."/>
            <person name="James E.K."/>
        </authorList>
    </citation>
    <scope>NUCLEOTIDE SEQUENCE [LARGE SCALE GENOMIC DNA]</scope>
    <source>
        <strain evidence="8 9">T</strain>
    </source>
</reference>
<gene>
    <name evidence="8" type="ORF">GPA27_25585</name>
</gene>
<dbReference type="PROSITE" id="PS00211">
    <property type="entry name" value="ABC_TRANSPORTER_1"/>
    <property type="match status" value="1"/>
</dbReference>
<dbReference type="CDD" id="cd03224">
    <property type="entry name" value="ABC_TM1139_LivF_branched"/>
    <property type="match status" value="1"/>
</dbReference>
<dbReference type="GO" id="GO:0005524">
    <property type="term" value="F:ATP binding"/>
    <property type="evidence" value="ECO:0007669"/>
    <property type="project" value="UniProtKB-KW"/>
</dbReference>
<keyword evidence="3" id="KW-0472">Membrane</keyword>
<evidence type="ECO:0000256" key="3">
    <source>
        <dbReference type="ARBA" id="ARBA00022475"/>
    </source>
</evidence>
<dbReference type="EMBL" id="WTVS01000097">
    <property type="protein sequence ID" value="NMG00760.1"/>
    <property type="molecule type" value="Genomic_DNA"/>
</dbReference>
<name>A0ABX1NNN9_9RHOO</name>
<comment type="similarity">
    <text evidence="1">Belongs to the ABC transporter superfamily.</text>
</comment>
<dbReference type="InterPro" id="IPR017871">
    <property type="entry name" value="ABC_transporter-like_CS"/>
</dbReference>
<dbReference type="SMART" id="SM00382">
    <property type="entry name" value="AAA"/>
    <property type="match status" value="1"/>
</dbReference>
<evidence type="ECO:0000256" key="5">
    <source>
        <dbReference type="ARBA" id="ARBA00022840"/>
    </source>
</evidence>
<sequence>MPTENSVSNQSPILEVRGLKVAYGGIQAVKGIDLTLRKGELVSLIGANGAGKTTTLNTLAGVVPHNGGDILYAGQEIGKLPSHLRLRKGLALVPEGRGIFTRLTVAENLQTGAYTRRDTDGIAADMEKVFALLPRVKERLNQVAGTLSGGEQQMVAIGRALLSRPQVLLLDEPSMGLAPLVVEKIFEVIHSITREGMGVLLVEQNANLALEVSERAYVMEGGRVTLEGTGKALLDDPKVRSAYLGEDIEELAAA</sequence>
<dbReference type="InterPro" id="IPR027417">
    <property type="entry name" value="P-loop_NTPase"/>
</dbReference>
<keyword evidence="3" id="KW-1003">Cell membrane</keyword>
<dbReference type="PIRSF" id="PIRSF039137">
    <property type="entry name" value="ABC_branched_ATPase"/>
    <property type="match status" value="1"/>
</dbReference>
<dbReference type="PROSITE" id="PS50893">
    <property type="entry name" value="ABC_TRANSPORTER_2"/>
    <property type="match status" value="1"/>
</dbReference>
<keyword evidence="6" id="KW-0029">Amino-acid transport</keyword>
<dbReference type="Pfam" id="PF00005">
    <property type="entry name" value="ABC_tran"/>
    <property type="match status" value="1"/>
</dbReference>
<proteinExistence type="inferred from homology"/>
<dbReference type="InterPro" id="IPR003439">
    <property type="entry name" value="ABC_transporter-like_ATP-bd"/>
</dbReference>
<evidence type="ECO:0000259" key="7">
    <source>
        <dbReference type="PROSITE" id="PS50893"/>
    </source>
</evidence>
<accession>A0ABX1NNN9</accession>
<dbReference type="RefSeq" id="WP_169143274.1">
    <property type="nucleotide sequence ID" value="NZ_WTVS01000097.1"/>
</dbReference>
<comment type="caution">
    <text evidence="8">The sequence shown here is derived from an EMBL/GenBank/DDBJ whole genome shotgun (WGS) entry which is preliminary data.</text>
</comment>
<keyword evidence="9" id="KW-1185">Reference proteome</keyword>
<dbReference type="InterPro" id="IPR030660">
    <property type="entry name" value="ABC_branched_ATPase_LivF/BraG"/>
</dbReference>